<accession>A0A6L7F3T2</accession>
<keyword evidence="1" id="KW-0732">Signal</keyword>
<reference evidence="2 3" key="1">
    <citation type="submission" date="2019-12" db="EMBL/GenBank/DDBJ databases">
        <authorList>
            <person name="Kun Z."/>
        </authorList>
    </citation>
    <scope>NUCLEOTIDE SEQUENCE [LARGE SCALE GENOMIC DNA]</scope>
    <source>
        <strain evidence="2 3">YIM 123512</strain>
    </source>
</reference>
<organism evidence="2 3">
    <name type="scientific">Nocardioides flavescens</name>
    <dbReference type="NCBI Taxonomy" id="2691959"/>
    <lineage>
        <taxon>Bacteria</taxon>
        <taxon>Bacillati</taxon>
        <taxon>Actinomycetota</taxon>
        <taxon>Actinomycetes</taxon>
        <taxon>Propionibacteriales</taxon>
        <taxon>Nocardioidaceae</taxon>
        <taxon>Nocardioides</taxon>
    </lineage>
</organism>
<evidence type="ECO:0000256" key="1">
    <source>
        <dbReference type="SAM" id="SignalP"/>
    </source>
</evidence>
<dbReference type="EMBL" id="WUEK01000016">
    <property type="protein sequence ID" value="MXG91909.1"/>
    <property type="molecule type" value="Genomic_DNA"/>
</dbReference>
<evidence type="ECO:0000313" key="2">
    <source>
        <dbReference type="EMBL" id="MXG91909.1"/>
    </source>
</evidence>
<protein>
    <recommendedName>
        <fullName evidence="4">Neutral metalloprotease</fullName>
    </recommendedName>
</protein>
<keyword evidence="3" id="KW-1185">Reference proteome</keyword>
<dbReference type="RefSeq" id="WP_160879846.1">
    <property type="nucleotide sequence ID" value="NZ_WUEK01000016.1"/>
</dbReference>
<proteinExistence type="predicted"/>
<comment type="caution">
    <text evidence="2">The sequence shown here is derived from an EMBL/GenBank/DDBJ whole genome shotgun (WGS) entry which is preliminary data.</text>
</comment>
<dbReference type="Proteomes" id="UP000473325">
    <property type="component" value="Unassembled WGS sequence"/>
</dbReference>
<dbReference type="AlphaFoldDB" id="A0A6L7F3T2"/>
<evidence type="ECO:0008006" key="4">
    <source>
        <dbReference type="Google" id="ProtNLM"/>
    </source>
</evidence>
<evidence type="ECO:0000313" key="3">
    <source>
        <dbReference type="Proteomes" id="UP000473325"/>
    </source>
</evidence>
<dbReference type="InterPro" id="IPR006311">
    <property type="entry name" value="TAT_signal"/>
</dbReference>
<gene>
    <name evidence="2" type="ORF">GRQ65_20400</name>
</gene>
<feature type="chain" id="PRO_5038407308" description="Neutral metalloprotease" evidence="1">
    <location>
        <begin position="26"/>
        <end position="517"/>
    </location>
</feature>
<dbReference type="NCBIfam" id="NF045524">
    <property type="entry name" value="MXAN_6640_HExxH"/>
    <property type="match status" value="1"/>
</dbReference>
<feature type="signal peptide" evidence="1">
    <location>
        <begin position="1"/>
        <end position="25"/>
    </location>
</feature>
<sequence>MLKPTRARRSALLLGAVATSATALVATTLGLPAQAAAPAAQAPAATATAKAGPLVKVKDRGDRAERALANATAAMTPAKTGSHRDATLALRRLWKLRDALSPADQAAADKLVARPDEPNVIETATLSIHYNAAELGYSINDAVNVLNTVSETYADSGYKRPLPDGNLGGNSKTDIYLTNLQPGLYGYCTTDQKRFKGRSRGVWSYCAIDADFAGFPRTPLENLQVTAAHEYFHATQFAYSFYMDDWFLEASAAWVEDEVYPSINDNLQYLADSPITKPRRSIDKFGGVFQYGVWNYLRYLTEHYPARTGALPDLILKAIKAQDTTKGANRAVNSLQAINKALKKAGKTTMAEQFALYSAATRSPAQTFAEGAALGYPAKPLRGGIALGPAKKKKAFSTKLDHLTSDTYQFVPSGTAADSTLKVKIKMGRKPTGSRAVAVIYNPAGLIIDVKALKVNGKGVAKKKLAFGAGAVGAVEITLVNASLRMKGCNPLSKSPYTCGGRPVDQNVKAVLRAKAS</sequence>
<name>A0A6L7F3T2_9ACTN</name>
<dbReference type="PROSITE" id="PS51318">
    <property type="entry name" value="TAT"/>
    <property type="match status" value="1"/>
</dbReference>